<evidence type="ECO:0000313" key="8">
    <source>
        <dbReference type="Proteomes" id="UP000005444"/>
    </source>
</evidence>
<dbReference type="KEGG" id="pce:PECL_582"/>
<keyword evidence="3" id="KW-0520">NAD</keyword>
<dbReference type="Gene3D" id="3.40.50.720">
    <property type="entry name" value="NAD(P)-binding Rossmann-like Domain"/>
    <property type="match status" value="2"/>
</dbReference>
<dbReference type="EMBL" id="CP003137">
    <property type="protein sequence ID" value="AEV94881.1"/>
    <property type="molecule type" value="Genomic_DNA"/>
</dbReference>
<dbReference type="PROSITE" id="PS00670">
    <property type="entry name" value="D_2_HYDROXYACID_DH_2"/>
    <property type="match status" value="1"/>
</dbReference>
<dbReference type="SUPFAM" id="SSF51735">
    <property type="entry name" value="NAD(P)-binding Rossmann-fold domains"/>
    <property type="match status" value="1"/>
</dbReference>
<evidence type="ECO:0000313" key="7">
    <source>
        <dbReference type="EMBL" id="AEV94881.1"/>
    </source>
</evidence>
<name>G8PC62_PEDCP</name>
<keyword evidence="2 4" id="KW-0560">Oxidoreductase</keyword>
<dbReference type="SUPFAM" id="SSF52283">
    <property type="entry name" value="Formate/glycerate dehydrogenase catalytic domain-like"/>
    <property type="match status" value="1"/>
</dbReference>
<dbReference type="GO" id="GO:0016616">
    <property type="term" value="F:oxidoreductase activity, acting on the CH-OH group of donors, NAD or NADP as acceptor"/>
    <property type="evidence" value="ECO:0007669"/>
    <property type="project" value="InterPro"/>
</dbReference>
<reference evidence="7 8" key="1">
    <citation type="journal article" date="2012" name="J. Bacteriol.">
        <title>Complete Genome Sequence of the Beer Spoilage Organism Pediococcus claussenii ATCC BAA-344T.</title>
        <authorList>
            <person name="Pittet V."/>
            <person name="Abegunde T."/>
            <person name="Marfleet T."/>
            <person name="Haakensen M."/>
            <person name="Morrow K."/>
            <person name="Jayaprakash T."/>
            <person name="Schroeder K."/>
            <person name="Trost B."/>
            <person name="Byrns S."/>
            <person name="Bergsveinson J."/>
            <person name="Kusalik A."/>
            <person name="Ziola B."/>
        </authorList>
    </citation>
    <scope>NUCLEOTIDE SEQUENCE [LARGE SCALE GENOMIC DNA]</scope>
    <source>
        <strain evidence="7 8">ATCC BAA-344</strain>
    </source>
</reference>
<evidence type="ECO:0000259" key="5">
    <source>
        <dbReference type="Pfam" id="PF00389"/>
    </source>
</evidence>
<dbReference type="PANTHER" id="PTHR43761">
    <property type="entry name" value="D-ISOMER SPECIFIC 2-HYDROXYACID DEHYDROGENASE FAMILY PROTEIN (AFU_ORTHOLOGUE AFUA_1G13630)"/>
    <property type="match status" value="1"/>
</dbReference>
<dbReference type="Pfam" id="PF02826">
    <property type="entry name" value="2-Hacid_dh_C"/>
    <property type="match status" value="1"/>
</dbReference>
<evidence type="ECO:0000259" key="6">
    <source>
        <dbReference type="Pfam" id="PF02826"/>
    </source>
</evidence>
<dbReference type="STRING" id="701521.PECL_582"/>
<dbReference type="PATRIC" id="fig|701521.8.peg.558"/>
<dbReference type="HOGENOM" id="CLU_019796_1_3_9"/>
<dbReference type="Proteomes" id="UP000005444">
    <property type="component" value="Chromosome"/>
</dbReference>
<dbReference type="InterPro" id="IPR036291">
    <property type="entry name" value="NAD(P)-bd_dom_sf"/>
</dbReference>
<sequence length="318" mass="35053">MAMSDKAVVLNAGVVNFDKRIDYSKIASNVVIYDETPEDKIIERVSGCTVVVTKEMTLSGDIIKKFPASVKMICESGTGFNNIDLKAATEKKIVVCNIPDYSSKRVAQTAIMFILNLASSMQKQISMLTNGNHDNFQKHLMVDHVEVNNKVLGVFGFGHVAKQIIQIAQAMDMKVIVATRTKRDDFNGIHFTTNEEVLKNSDFISLNVPLNNATKHMINEQALKLMKKSAFIVNTARGGLIDEPALIDALQNGEIAGAGLDVQEVEPLPDDSPLYNMDNVIITPHMGWKGLETRERLVTMIGENITAFVEGNTINQVN</sequence>
<dbReference type="GO" id="GO:0051287">
    <property type="term" value="F:NAD binding"/>
    <property type="evidence" value="ECO:0007669"/>
    <property type="project" value="InterPro"/>
</dbReference>
<dbReference type="InterPro" id="IPR029753">
    <property type="entry name" value="D-isomer_DH_CS"/>
</dbReference>
<evidence type="ECO:0000256" key="4">
    <source>
        <dbReference type="RuleBase" id="RU003719"/>
    </source>
</evidence>
<keyword evidence="8" id="KW-1185">Reference proteome</keyword>
<proteinExistence type="inferred from homology"/>
<dbReference type="eggNOG" id="COG1052">
    <property type="taxonomic scope" value="Bacteria"/>
</dbReference>
<comment type="similarity">
    <text evidence="1 4">Belongs to the D-isomer specific 2-hydroxyacid dehydrogenase family.</text>
</comment>
<dbReference type="FunFam" id="3.40.50.720:FF:000203">
    <property type="entry name" value="D-3-phosphoglycerate dehydrogenase (SerA)"/>
    <property type="match status" value="1"/>
</dbReference>
<gene>
    <name evidence="7" type="ordered locus">PECL_582</name>
</gene>
<dbReference type="AlphaFoldDB" id="G8PC62"/>
<dbReference type="InterPro" id="IPR006140">
    <property type="entry name" value="D-isomer_DH_NAD-bd"/>
</dbReference>
<protein>
    <submittedName>
        <fullName evidence="7">D-isomer specific 2-hydroxyacid dehydrogenase, NAD binding domain protein</fullName>
    </submittedName>
</protein>
<accession>G8PC62</accession>
<organism evidence="7 8">
    <name type="scientific">Pediococcus claussenii (strain ATCC BAA-344 / DSM 14800 / JCM 18046 / KCTC 3811 / LMG 21948 / P06)</name>
    <dbReference type="NCBI Taxonomy" id="701521"/>
    <lineage>
        <taxon>Bacteria</taxon>
        <taxon>Bacillati</taxon>
        <taxon>Bacillota</taxon>
        <taxon>Bacilli</taxon>
        <taxon>Lactobacillales</taxon>
        <taxon>Lactobacillaceae</taxon>
        <taxon>Pediococcus</taxon>
    </lineage>
</organism>
<evidence type="ECO:0000256" key="3">
    <source>
        <dbReference type="ARBA" id="ARBA00023027"/>
    </source>
</evidence>
<dbReference type="InterPro" id="IPR050418">
    <property type="entry name" value="D-iso_2-hydroxyacid_DH_PdxB"/>
</dbReference>
<evidence type="ECO:0000256" key="1">
    <source>
        <dbReference type="ARBA" id="ARBA00005854"/>
    </source>
</evidence>
<feature type="domain" description="D-isomer specific 2-hydroxyacid dehydrogenase catalytic" evidence="5">
    <location>
        <begin position="29"/>
        <end position="318"/>
    </location>
</feature>
<dbReference type="PANTHER" id="PTHR43761:SF1">
    <property type="entry name" value="D-ISOMER SPECIFIC 2-HYDROXYACID DEHYDROGENASE CATALYTIC DOMAIN-CONTAINING PROTEIN-RELATED"/>
    <property type="match status" value="1"/>
</dbReference>
<dbReference type="PROSITE" id="PS00671">
    <property type="entry name" value="D_2_HYDROXYACID_DH_3"/>
    <property type="match status" value="1"/>
</dbReference>
<feature type="domain" description="D-isomer specific 2-hydroxyacid dehydrogenase NAD-binding" evidence="6">
    <location>
        <begin position="112"/>
        <end position="287"/>
    </location>
</feature>
<evidence type="ECO:0000256" key="2">
    <source>
        <dbReference type="ARBA" id="ARBA00023002"/>
    </source>
</evidence>
<dbReference type="InterPro" id="IPR006139">
    <property type="entry name" value="D-isomer_2_OHA_DH_cat_dom"/>
</dbReference>
<dbReference type="Pfam" id="PF00389">
    <property type="entry name" value="2-Hacid_dh"/>
    <property type="match status" value="1"/>
</dbReference>